<feature type="domain" description="Peptidase S9 prolyl oligopeptidase catalytic" evidence="3">
    <location>
        <begin position="647"/>
        <end position="820"/>
    </location>
</feature>
<evidence type="ECO:0000313" key="6">
    <source>
        <dbReference type="Proteomes" id="UP000584867"/>
    </source>
</evidence>
<dbReference type="Pfam" id="PF00326">
    <property type="entry name" value="Peptidase_S9"/>
    <property type="match status" value="1"/>
</dbReference>
<protein>
    <submittedName>
        <fullName evidence="5">Dipeptidyl aminopeptidase/acylaminoacyl peptidase</fullName>
    </submittedName>
</protein>
<feature type="region of interest" description="Disordered" evidence="1">
    <location>
        <begin position="164"/>
        <end position="240"/>
    </location>
</feature>
<dbReference type="RefSeq" id="WP_184254013.1">
    <property type="nucleotide sequence ID" value="NZ_JACHIO010000005.1"/>
</dbReference>
<dbReference type="EMBL" id="JACHIO010000005">
    <property type="protein sequence ID" value="MBB5063112.1"/>
    <property type="molecule type" value="Genomic_DNA"/>
</dbReference>
<dbReference type="PANTHER" id="PTHR11731">
    <property type="entry name" value="PROTEASE FAMILY S9B,C DIPEPTIDYL-PEPTIDASE IV-RELATED"/>
    <property type="match status" value="1"/>
</dbReference>
<dbReference type="PANTHER" id="PTHR11731:SF118">
    <property type="entry name" value="BLR1971 PROTEIN"/>
    <property type="match status" value="1"/>
</dbReference>
<evidence type="ECO:0000256" key="2">
    <source>
        <dbReference type="SAM" id="SignalP"/>
    </source>
</evidence>
<dbReference type="InterPro" id="IPR029058">
    <property type="entry name" value="AB_hydrolase_fold"/>
</dbReference>
<evidence type="ECO:0000259" key="4">
    <source>
        <dbReference type="Pfam" id="PF00930"/>
    </source>
</evidence>
<keyword evidence="5" id="KW-0645">Protease</keyword>
<dbReference type="GO" id="GO:0006508">
    <property type="term" value="P:proteolysis"/>
    <property type="evidence" value="ECO:0007669"/>
    <property type="project" value="InterPro"/>
</dbReference>
<sequence length="856" mass="95458">MRTLHLRPLTATAFCLFSLAPFLHAQGTLADYQRAHDLRLKSRDLVVNTPGTMAWINNTDHFWYPKSVKGGTEFVLVHADAGEKKPAFDQEKLAAAISKAVGKPYTALKLPFAPRQERPGARPMPEAPGTTAPLTFVDDEHAIQFGTEGSLYKCTLSDYTCTKTGPIPRPGREGRPAPEDQSLLNPEASLEGPGGDPVDGLEYHPPAPQDDDEGHYEARQPACAPTPHPQDHPQGRRERAGVGSQLLGQLPPEPPEVCTSFDGNYEAFVQNFNVFIKPKGDKPAYPISFDGSEGNYYSLRSFAWSPDSKKLVAYHTRPGYDREVTYIESSPADQIQPKHSTIHYNKPGDTLDIAYPALFDVTTKQQTDIDPALFPNPYDISEPVWWKDGRGFTFEYNQRGHQAYTVIEVDGKTGKARPLISEQTKTFFYYSNLGPGLSAGRKYRHDINDGKEIIWASERDGWEHLYLYDGVTGKVKNQITKGDWLVRNVDWVDDAKRQIYFETGGIVPGQDPYFTQLYRINFDGTGLTRFTDADGMHSVSFSHDHKFYIDTWQRVDLAPVAQLRRTEDQKVVLDLDKGDTSALVAAGFKFPEVFVAKGRDGKTDIWGTITRPLNFDPSKKYPVIEDIYAGPQGSFVPKTFTPVASDQALAELGFIVVHIDGMGTSNRSKAFHDVAYKNLGDAGFPDRILWHKAVAAKYPYYDISRVGIFGTSAGGQSSLGGVLFHPEFYKVVVTNSGCHDNRMDKIWWNEQWMGWPLGPQYAASSNVDNAYRLQGKALIVIGEMDTNVDPASSLQVVNALVKAHKHFDMLYIPGQNHGVGILSDEHYRDDYFVHNLLGVEPPDWNKVSLAAEPTEN</sequence>
<dbReference type="Pfam" id="PF00930">
    <property type="entry name" value="DPPIV_N"/>
    <property type="match status" value="1"/>
</dbReference>
<dbReference type="SUPFAM" id="SSF82171">
    <property type="entry name" value="DPP6 N-terminal domain-like"/>
    <property type="match status" value="1"/>
</dbReference>
<dbReference type="GO" id="GO:0004177">
    <property type="term" value="F:aminopeptidase activity"/>
    <property type="evidence" value="ECO:0007669"/>
    <property type="project" value="UniProtKB-KW"/>
</dbReference>
<evidence type="ECO:0000256" key="1">
    <source>
        <dbReference type="SAM" id="MobiDB-lite"/>
    </source>
</evidence>
<dbReference type="Proteomes" id="UP000584867">
    <property type="component" value="Unassembled WGS sequence"/>
</dbReference>
<name>A0A7W7ZNG2_9BACT</name>
<proteinExistence type="predicted"/>
<gene>
    <name evidence="5" type="ORF">HDF15_001452</name>
</gene>
<keyword evidence="2" id="KW-0732">Signal</keyword>
<keyword evidence="5" id="KW-0378">Hydrolase</keyword>
<dbReference type="SUPFAM" id="SSF53474">
    <property type="entry name" value="alpha/beta-Hydrolases"/>
    <property type="match status" value="1"/>
</dbReference>
<dbReference type="InterPro" id="IPR001375">
    <property type="entry name" value="Peptidase_S9_cat"/>
</dbReference>
<comment type="caution">
    <text evidence="5">The sequence shown here is derived from an EMBL/GenBank/DDBJ whole genome shotgun (WGS) entry which is preliminary data.</text>
</comment>
<evidence type="ECO:0000259" key="3">
    <source>
        <dbReference type="Pfam" id="PF00326"/>
    </source>
</evidence>
<evidence type="ECO:0000313" key="5">
    <source>
        <dbReference type="EMBL" id="MBB5063112.1"/>
    </source>
</evidence>
<feature type="compositionally biased region" description="Basic and acidic residues" evidence="1">
    <location>
        <begin position="229"/>
        <end position="240"/>
    </location>
</feature>
<dbReference type="InterPro" id="IPR002469">
    <property type="entry name" value="Peptidase_S9B_N"/>
</dbReference>
<accession>A0A7W7ZNG2</accession>
<keyword evidence="5" id="KW-0031">Aminopeptidase</keyword>
<dbReference type="AlphaFoldDB" id="A0A7W7ZNG2"/>
<feature type="domain" description="Dipeptidylpeptidase IV N-terminal" evidence="4">
    <location>
        <begin position="259"/>
        <end position="558"/>
    </location>
</feature>
<dbReference type="Gene3D" id="3.40.50.1820">
    <property type="entry name" value="alpha/beta hydrolase"/>
    <property type="match status" value="1"/>
</dbReference>
<dbReference type="InterPro" id="IPR050278">
    <property type="entry name" value="Serine_Prot_S9B/DPPIV"/>
</dbReference>
<dbReference type="Gene3D" id="2.140.10.30">
    <property type="entry name" value="Dipeptidylpeptidase IV, N-terminal domain"/>
    <property type="match status" value="1"/>
</dbReference>
<dbReference type="GO" id="GO:0008236">
    <property type="term" value="F:serine-type peptidase activity"/>
    <property type="evidence" value="ECO:0007669"/>
    <property type="project" value="InterPro"/>
</dbReference>
<organism evidence="5 6">
    <name type="scientific">Granulicella mallensis</name>
    <dbReference type="NCBI Taxonomy" id="940614"/>
    <lineage>
        <taxon>Bacteria</taxon>
        <taxon>Pseudomonadati</taxon>
        <taxon>Acidobacteriota</taxon>
        <taxon>Terriglobia</taxon>
        <taxon>Terriglobales</taxon>
        <taxon>Acidobacteriaceae</taxon>
        <taxon>Granulicella</taxon>
    </lineage>
</organism>
<feature type="signal peptide" evidence="2">
    <location>
        <begin position="1"/>
        <end position="25"/>
    </location>
</feature>
<reference evidence="5 6" key="1">
    <citation type="submission" date="2020-08" db="EMBL/GenBank/DDBJ databases">
        <title>Genomic Encyclopedia of Type Strains, Phase IV (KMG-V): Genome sequencing to study the core and pangenomes of soil and plant-associated prokaryotes.</title>
        <authorList>
            <person name="Whitman W."/>
        </authorList>
    </citation>
    <scope>NUCLEOTIDE SEQUENCE [LARGE SCALE GENOMIC DNA]</scope>
    <source>
        <strain evidence="5 6">X5P3</strain>
    </source>
</reference>
<feature type="chain" id="PRO_5030948065" evidence="2">
    <location>
        <begin position="26"/>
        <end position="856"/>
    </location>
</feature>